<feature type="transmembrane region" description="Helical" evidence="1">
    <location>
        <begin position="76"/>
        <end position="93"/>
    </location>
</feature>
<name>A0A829BIE1_STRMG</name>
<keyword evidence="1" id="KW-0472">Membrane</keyword>
<sequence>MKKNYFWYGLLGLLALYLITIAFIPGFHIFFSNMLMLALFFMLIALSNRSIFFFFLALGFLSIYLKDIFHFDYSTGPLFTGIIIIGVILNSFFKPHYSYSYKGNHYFNMKQNANYIDNETDVFLKTLFSENTSYVTSQELNKIIIDTKFGEQSVDLSQAQFMTDSPEIHIDVSFGETNLRIPNNWKIINKTHSPFASISFSDFPSTNGDFINVTLTGTVAMGSLNIQY</sequence>
<proteinExistence type="predicted"/>
<feature type="transmembrane region" description="Helical" evidence="1">
    <location>
        <begin position="6"/>
        <end position="31"/>
    </location>
</feature>
<accession>A0A829BIE1</accession>
<dbReference type="AlphaFoldDB" id="A0A829BIE1"/>
<evidence type="ECO:0000313" key="2">
    <source>
        <dbReference type="EMBL" id="EMC22170.1"/>
    </source>
</evidence>
<dbReference type="RefSeq" id="WP_002278087.1">
    <property type="nucleotide sequence ID" value="NZ_AHSR01000045.1"/>
</dbReference>
<comment type="caution">
    <text evidence="2">The sequence shown here is derived from an EMBL/GenBank/DDBJ whole genome shotgun (WGS) entry which is preliminary data.</text>
</comment>
<keyword evidence="1" id="KW-0812">Transmembrane</keyword>
<dbReference type="EMBL" id="AHSR01000045">
    <property type="protein sequence ID" value="EMC22170.1"/>
    <property type="molecule type" value="Genomic_DNA"/>
</dbReference>
<dbReference type="Proteomes" id="UP000011676">
    <property type="component" value="Unassembled WGS sequence"/>
</dbReference>
<organism evidence="2 3">
    <name type="scientific">Streptococcus mutans SM6</name>
    <dbReference type="NCBI Taxonomy" id="857119"/>
    <lineage>
        <taxon>Bacteria</taxon>
        <taxon>Bacillati</taxon>
        <taxon>Bacillota</taxon>
        <taxon>Bacilli</taxon>
        <taxon>Lactobacillales</taxon>
        <taxon>Streptococcaceae</taxon>
        <taxon>Streptococcus</taxon>
    </lineage>
</organism>
<reference evidence="2 3" key="1">
    <citation type="journal article" date="2013" name="Mol. Biol. Evol.">
        <title>Evolutionary and population genomics of the cavity causing bacteria Streptococcus mutans.</title>
        <authorList>
            <person name="Cornejo O.E."/>
            <person name="Lefebure T."/>
            <person name="Pavinski Bitar P.D."/>
            <person name="Lang P."/>
            <person name="Richards V.P."/>
            <person name="Eilertson K."/>
            <person name="Do T."/>
            <person name="Beighton D."/>
            <person name="Zeng L."/>
            <person name="Ahn S.J."/>
            <person name="Burne R.A."/>
            <person name="Siepel A."/>
            <person name="Bustamante C.D."/>
            <person name="Stanhope M.J."/>
        </authorList>
    </citation>
    <scope>NUCLEOTIDE SEQUENCE [LARGE SCALE GENOMIC DNA]</scope>
    <source>
        <strain evidence="2 3">SM6</strain>
    </source>
</reference>
<evidence type="ECO:0000313" key="3">
    <source>
        <dbReference type="Proteomes" id="UP000011676"/>
    </source>
</evidence>
<protein>
    <recommendedName>
        <fullName evidence="4">Cell wall-active antibiotics response LiaF-like C-terminal domain-containing protein</fullName>
    </recommendedName>
</protein>
<evidence type="ECO:0008006" key="4">
    <source>
        <dbReference type="Google" id="ProtNLM"/>
    </source>
</evidence>
<gene>
    <name evidence="2" type="ORF">SMU82_08927</name>
</gene>
<evidence type="ECO:0000256" key="1">
    <source>
        <dbReference type="SAM" id="Phobius"/>
    </source>
</evidence>
<keyword evidence="1" id="KW-1133">Transmembrane helix</keyword>
<feature type="transmembrane region" description="Helical" evidence="1">
    <location>
        <begin position="38"/>
        <end position="64"/>
    </location>
</feature>